<dbReference type="InterPro" id="IPR046867">
    <property type="entry name" value="AldOxase/xan_DH_MoCoBD2"/>
</dbReference>
<comment type="similarity">
    <text evidence="1">Belongs to the xanthine dehydrogenase family.</text>
</comment>
<dbReference type="GO" id="GO:0051537">
    <property type="term" value="F:2 iron, 2 sulfur cluster binding"/>
    <property type="evidence" value="ECO:0007669"/>
    <property type="project" value="InterPro"/>
</dbReference>
<feature type="domain" description="2Fe-2S ferredoxin-type" evidence="5">
    <location>
        <begin position="16"/>
        <end position="92"/>
    </location>
</feature>
<dbReference type="InterPro" id="IPR036856">
    <property type="entry name" value="Ald_Oxase/Xan_DH_a/b_sf"/>
</dbReference>
<dbReference type="Gene3D" id="3.10.20.30">
    <property type="match status" value="1"/>
</dbReference>
<keyword evidence="3 6" id="KW-0560">Oxidoreductase</keyword>
<keyword evidence="7" id="KW-1185">Reference proteome</keyword>
<dbReference type="InterPro" id="IPR036010">
    <property type="entry name" value="2Fe-2S_ferredoxin-like_sf"/>
</dbReference>
<dbReference type="SUPFAM" id="SSF54292">
    <property type="entry name" value="2Fe-2S ferredoxin-like"/>
    <property type="match status" value="1"/>
</dbReference>
<dbReference type="InterPro" id="IPR000674">
    <property type="entry name" value="Ald_Oxase/Xan_DH_a/b"/>
</dbReference>
<dbReference type="Pfam" id="PF02738">
    <property type="entry name" value="MoCoBD_1"/>
    <property type="match status" value="1"/>
</dbReference>
<dbReference type="Pfam" id="PF20256">
    <property type="entry name" value="MoCoBD_2"/>
    <property type="match status" value="1"/>
</dbReference>
<keyword evidence="2" id="KW-0479">Metal-binding</keyword>
<keyword evidence="4" id="KW-0408">Iron</keyword>
<dbReference type="Pfam" id="PF01799">
    <property type="entry name" value="Fer2_2"/>
    <property type="match status" value="1"/>
</dbReference>
<dbReference type="InterPro" id="IPR016208">
    <property type="entry name" value="Ald_Oxase/xanthine_DH-like"/>
</dbReference>
<dbReference type="InterPro" id="IPR036884">
    <property type="entry name" value="2Fe-2S-bd_dom_sf"/>
</dbReference>
<dbReference type="InterPro" id="IPR008274">
    <property type="entry name" value="AldOxase/xan_DH_MoCoBD1"/>
</dbReference>
<dbReference type="SUPFAM" id="SSF56003">
    <property type="entry name" value="Molybdenum cofactor-binding domain"/>
    <property type="match status" value="1"/>
</dbReference>
<evidence type="ECO:0000256" key="2">
    <source>
        <dbReference type="ARBA" id="ARBA00022723"/>
    </source>
</evidence>
<proteinExistence type="inferred from homology"/>
<dbReference type="Gene3D" id="3.90.1170.50">
    <property type="entry name" value="Aldehyde oxidase/xanthine dehydrogenase, a/b hammerhead"/>
    <property type="match status" value="1"/>
</dbReference>
<dbReference type="InterPro" id="IPR001041">
    <property type="entry name" value="2Fe-2S_ferredoxin-type"/>
</dbReference>
<dbReference type="Proteomes" id="UP000234331">
    <property type="component" value="Unassembled WGS sequence"/>
</dbReference>
<organism evidence="6 7">
    <name type="scientific">Frankia canadensis</name>
    <dbReference type="NCBI Taxonomy" id="1836972"/>
    <lineage>
        <taxon>Bacteria</taxon>
        <taxon>Bacillati</taxon>
        <taxon>Actinomycetota</taxon>
        <taxon>Actinomycetes</taxon>
        <taxon>Frankiales</taxon>
        <taxon>Frankiaceae</taxon>
        <taxon>Frankia</taxon>
    </lineage>
</organism>
<dbReference type="EMBL" id="FZMO01000001">
    <property type="protein sequence ID" value="SNQ45426.1"/>
    <property type="molecule type" value="Genomic_DNA"/>
</dbReference>
<name>A0A2I2KID8_9ACTN</name>
<evidence type="ECO:0000313" key="6">
    <source>
        <dbReference type="EMBL" id="SNQ45426.1"/>
    </source>
</evidence>
<dbReference type="OrthoDB" id="135295at2"/>
<sequence length="921" mass="93807">MTAEAVGDRPVARETAQRTIDVDGRAITLGADRLAQPLAETLRAAGVTSVKLPCGEGTCGGCTVLLDGAPVAACVTPSARAAGLRVRTAASVTAAGPGATLAAELARRGALQCGFCIPGIVCSSAALLEQRGDLDAATVRAALAGHLCRCTGYEGIVDAVLRAAAGTPGAAATRQDGRGKADGSLRYSADQVPDALVGLLLTSRGPHAHVTVEPGDALDVPGAVAVFGPGDAPARRFCTNPHVDDPVLAPAENAVFAAEARYVGDIVGLVVAETAHAAREMAARVRQVEEPLPAARTVAEALADGAARVQRARTDLPGNVAVELAFGADEAAVSAALAAAPVTHTSTVEILPGPIAALERPAALATWDDGRCTVWSTSQTPQVVRRRLAGLLGLDAATVDLRPVPLGGGFGLKEEMFLEPAAALASRGCGGRPVRVEPTRAQLGRLRRRHAGTITITSGCAEDGAVLARDVRVVLDAGGEVGHSGLVLENLLLLATSLYPVAVGRAAGRAVLTNTTSSAAFRGYGASEITFALETHLDDLARRFGSDPVEFRRRHVLRAGQVDPVNSWVVASLAVDECLDALAAAGDATAALPPGQTAAGEEPGRWRRGSGMSMFAIVTAASSAVHKDSARARCRVGAAGIVVETVVPDMGQGIHSTLAAVAAEQLGLPAERVVLCQAAAAAAPADEGTFASRGVYLTGNAVAEAAHRLTAAAEHRLGWPGGTLRWTNDGAIRADAVDAPAVPWSELVGLVAEAGVIAEDNGLVVGAQRVDVAVDAWTGRLRVERVVSVHDVGRVLEPALARGQVVGGVLQGIGVATTEQARHDGGVPLDVHLFDQAIPTMALAPEIQAVFVGDGAARGRLGAKGLGEAPMVGVPAAIANAVRDATGVRLTTWPMTPERVLAALEDPARSPSRAANAPAPP</sequence>
<dbReference type="PROSITE" id="PS51085">
    <property type="entry name" value="2FE2S_FER_2"/>
    <property type="match status" value="1"/>
</dbReference>
<evidence type="ECO:0000256" key="3">
    <source>
        <dbReference type="ARBA" id="ARBA00023002"/>
    </source>
</evidence>
<gene>
    <name evidence="6" type="ORF">FRACA_10185</name>
</gene>
<dbReference type="GO" id="GO:0004854">
    <property type="term" value="F:xanthine dehydrogenase activity"/>
    <property type="evidence" value="ECO:0007669"/>
    <property type="project" value="UniProtKB-EC"/>
</dbReference>
<dbReference type="InterPro" id="IPR002888">
    <property type="entry name" value="2Fe-2S-bd"/>
</dbReference>
<evidence type="ECO:0000256" key="1">
    <source>
        <dbReference type="ARBA" id="ARBA00006849"/>
    </source>
</evidence>
<evidence type="ECO:0000313" key="7">
    <source>
        <dbReference type="Proteomes" id="UP000234331"/>
    </source>
</evidence>
<dbReference type="RefSeq" id="WP_101829595.1">
    <property type="nucleotide sequence ID" value="NZ_FZMO01000001.1"/>
</dbReference>
<dbReference type="Gene3D" id="1.10.150.120">
    <property type="entry name" value="[2Fe-2S]-binding domain"/>
    <property type="match status" value="1"/>
</dbReference>
<dbReference type="GO" id="GO:0005506">
    <property type="term" value="F:iron ion binding"/>
    <property type="evidence" value="ECO:0007669"/>
    <property type="project" value="InterPro"/>
</dbReference>
<dbReference type="InterPro" id="IPR006058">
    <property type="entry name" value="2Fe2S_fd_BS"/>
</dbReference>
<dbReference type="Gene3D" id="3.30.365.10">
    <property type="entry name" value="Aldehyde oxidase/xanthine dehydrogenase, molybdopterin binding domain"/>
    <property type="match status" value="4"/>
</dbReference>
<evidence type="ECO:0000256" key="4">
    <source>
        <dbReference type="ARBA" id="ARBA00023004"/>
    </source>
</evidence>
<dbReference type="PANTHER" id="PTHR11908:SF157">
    <property type="entry name" value="XANTHINE DEHYDROGENASE SUBUNIT D-RELATED"/>
    <property type="match status" value="1"/>
</dbReference>
<dbReference type="EC" id="1.17.1.4" evidence="6"/>
<dbReference type="InterPro" id="IPR037165">
    <property type="entry name" value="AldOxase/xan_DH_Mopterin-bd_sf"/>
</dbReference>
<accession>A0A2I2KID8</accession>
<evidence type="ECO:0000259" key="5">
    <source>
        <dbReference type="PROSITE" id="PS51085"/>
    </source>
</evidence>
<dbReference type="SMART" id="SM01008">
    <property type="entry name" value="Ald_Xan_dh_C"/>
    <property type="match status" value="1"/>
</dbReference>
<protein>
    <submittedName>
        <fullName evidence="6">Putative Xanthine dehydrogenase molybdenum-binding subunit</fullName>
        <ecNumber evidence="6">1.17.1.4</ecNumber>
    </submittedName>
</protein>
<dbReference type="SUPFAM" id="SSF54665">
    <property type="entry name" value="CO dehydrogenase molybdoprotein N-domain-like"/>
    <property type="match status" value="1"/>
</dbReference>
<reference evidence="6 7" key="1">
    <citation type="submission" date="2017-06" db="EMBL/GenBank/DDBJ databases">
        <authorList>
            <person name="Kim H.J."/>
            <person name="Triplett B.A."/>
        </authorList>
    </citation>
    <scope>NUCLEOTIDE SEQUENCE [LARGE SCALE GENOMIC DNA]</scope>
    <source>
        <strain evidence="6">FRACA_ARgP5</strain>
    </source>
</reference>
<dbReference type="AlphaFoldDB" id="A0A2I2KID8"/>
<dbReference type="PANTHER" id="PTHR11908">
    <property type="entry name" value="XANTHINE DEHYDROGENASE"/>
    <property type="match status" value="1"/>
</dbReference>
<dbReference type="InterPro" id="IPR012675">
    <property type="entry name" value="Beta-grasp_dom_sf"/>
</dbReference>
<dbReference type="PROSITE" id="PS00197">
    <property type="entry name" value="2FE2S_FER_1"/>
    <property type="match status" value="1"/>
</dbReference>
<dbReference type="Pfam" id="PF01315">
    <property type="entry name" value="Ald_Xan_dh_C"/>
    <property type="match status" value="1"/>
</dbReference>
<dbReference type="SUPFAM" id="SSF47741">
    <property type="entry name" value="CO dehydrogenase ISP C-domain like"/>
    <property type="match status" value="1"/>
</dbReference>